<gene>
    <name evidence="5" type="ORF">LWF01_09345</name>
</gene>
<dbReference type="Pfam" id="PF08240">
    <property type="entry name" value="ADH_N"/>
    <property type="match status" value="1"/>
</dbReference>
<feature type="domain" description="Alcohol dehydrogenase-like N-terminal" evidence="4">
    <location>
        <begin position="42"/>
        <end position="157"/>
    </location>
</feature>
<dbReference type="Gene3D" id="3.90.180.10">
    <property type="entry name" value="Medium-chain alcohol dehydrogenases, catalytic domain"/>
    <property type="match status" value="1"/>
</dbReference>
<dbReference type="Proteomes" id="UP001209083">
    <property type="component" value="Chromosome"/>
</dbReference>
<keyword evidence="6" id="KW-1185">Reference proteome</keyword>
<dbReference type="CDD" id="cd08231">
    <property type="entry name" value="MDR_TM0436_like"/>
    <property type="match status" value="1"/>
</dbReference>
<dbReference type="InterPro" id="IPR013154">
    <property type="entry name" value="ADH-like_N"/>
</dbReference>
<dbReference type="InterPro" id="IPR050129">
    <property type="entry name" value="Zn_alcohol_dh"/>
</dbReference>
<dbReference type="InterPro" id="IPR017743">
    <property type="entry name" value="ADH_phosphonate_catab-assoc"/>
</dbReference>
<dbReference type="NCBIfam" id="TIGR03366">
    <property type="entry name" value="HpnZ_proposed"/>
    <property type="match status" value="1"/>
</dbReference>
<evidence type="ECO:0000313" key="5">
    <source>
        <dbReference type="EMBL" id="WGW13922.1"/>
    </source>
</evidence>
<dbReference type="InterPro" id="IPR036291">
    <property type="entry name" value="NAD(P)-bd_dom_sf"/>
</dbReference>
<dbReference type="InterPro" id="IPR011032">
    <property type="entry name" value="GroES-like_sf"/>
</dbReference>
<accession>A0ABY8QY20</accession>
<dbReference type="RefSeq" id="WP_349640745.1">
    <property type="nucleotide sequence ID" value="NZ_CP090958.1"/>
</dbReference>
<keyword evidence="2" id="KW-0560">Oxidoreductase</keyword>
<comment type="cofactor">
    <cofactor evidence="1">
        <name>Zn(2+)</name>
        <dbReference type="ChEBI" id="CHEBI:29105"/>
    </cofactor>
</comment>
<evidence type="ECO:0000259" key="4">
    <source>
        <dbReference type="Pfam" id="PF08240"/>
    </source>
</evidence>
<dbReference type="InterPro" id="IPR013149">
    <property type="entry name" value="ADH-like_C"/>
</dbReference>
<evidence type="ECO:0000256" key="2">
    <source>
        <dbReference type="ARBA" id="ARBA00023002"/>
    </source>
</evidence>
<protein>
    <submittedName>
        <fullName evidence="5">Zinc-binding dehydrogenase</fullName>
    </submittedName>
</protein>
<reference evidence="5 6" key="1">
    <citation type="submission" date="2023-05" db="EMBL/GenBank/DDBJ databases">
        <title>Lithophilousrod everest ZFBP1038 complete genpme.</title>
        <authorList>
            <person name="Tian M."/>
        </authorList>
    </citation>
    <scope>NUCLEOTIDE SEQUENCE [LARGE SCALE GENOMIC DNA]</scope>
    <source>
        <strain evidence="5 6">ZFBP1038</strain>
    </source>
</reference>
<evidence type="ECO:0000256" key="1">
    <source>
        <dbReference type="ARBA" id="ARBA00001947"/>
    </source>
</evidence>
<dbReference type="SUPFAM" id="SSF50129">
    <property type="entry name" value="GroES-like"/>
    <property type="match status" value="1"/>
</dbReference>
<evidence type="ECO:0000259" key="3">
    <source>
        <dbReference type="Pfam" id="PF00107"/>
    </source>
</evidence>
<dbReference type="PANTHER" id="PTHR43401:SF2">
    <property type="entry name" value="L-THREONINE 3-DEHYDROGENASE"/>
    <property type="match status" value="1"/>
</dbReference>
<sequence>MGSFTDVIPEELSGSQGFATAQVWLGAGPFESRIVPLPVVKDGDVLVAISLATVCGSDRHTVAGRREAPAPGILGHEAVGEIVAIGAGGAAGIDGTPLAIGDRVVWSVVRSCGTCDRCGSGRMAKCRAASKVGHEKLAGPWALSGCYASHIHLPAGSRIATLPRSMPDKVAAPAGCATATVMAAGEAAGPMSGRRVLVIGAGMLGITAAALAADQQAAEIIVSDPDPRRLRLAERFGATSTVPADHGTLPDSVDIALDFSGSSAALEGLVDRLDTGGRLVLIGSVAPGPNIRIDPERIVRRWLTVTGVHNYEPKHLVAAVDLLARTERLPWADLVSSVRPLDEINRILFAEPGEVSQPRMAVRP</sequence>
<dbReference type="EMBL" id="CP090958">
    <property type="protein sequence ID" value="WGW13922.1"/>
    <property type="molecule type" value="Genomic_DNA"/>
</dbReference>
<organism evidence="5 6">
    <name type="scientific">Saxibacter everestensis</name>
    <dbReference type="NCBI Taxonomy" id="2909229"/>
    <lineage>
        <taxon>Bacteria</taxon>
        <taxon>Bacillati</taxon>
        <taxon>Actinomycetota</taxon>
        <taxon>Actinomycetes</taxon>
        <taxon>Micrococcales</taxon>
        <taxon>Brevibacteriaceae</taxon>
        <taxon>Saxibacter</taxon>
    </lineage>
</organism>
<dbReference type="Pfam" id="PF00107">
    <property type="entry name" value="ADH_zinc_N"/>
    <property type="match status" value="1"/>
</dbReference>
<feature type="domain" description="Alcohol dehydrogenase-like C-terminal" evidence="3">
    <location>
        <begin position="204"/>
        <end position="324"/>
    </location>
</feature>
<name>A0ABY8QY20_9MICO</name>
<dbReference type="SUPFAM" id="SSF51735">
    <property type="entry name" value="NAD(P)-binding Rossmann-fold domains"/>
    <property type="match status" value="1"/>
</dbReference>
<proteinExistence type="predicted"/>
<dbReference type="PANTHER" id="PTHR43401">
    <property type="entry name" value="L-THREONINE 3-DEHYDROGENASE"/>
    <property type="match status" value="1"/>
</dbReference>
<evidence type="ECO:0000313" key="6">
    <source>
        <dbReference type="Proteomes" id="UP001209083"/>
    </source>
</evidence>
<dbReference type="Gene3D" id="3.40.50.720">
    <property type="entry name" value="NAD(P)-binding Rossmann-like Domain"/>
    <property type="match status" value="1"/>
</dbReference>